<gene>
    <name evidence="3" type="ORF">SEA_MYRADEE_5</name>
</gene>
<organism evidence="3 4">
    <name type="scientific">Mycobacterium phage MyraDee</name>
    <dbReference type="NCBI Taxonomy" id="2024303"/>
    <lineage>
        <taxon>Viruses</taxon>
        <taxon>Duplodnaviria</taxon>
        <taxon>Heunggongvirae</taxon>
        <taxon>Uroviricota</taxon>
        <taxon>Caudoviricetes</taxon>
        <taxon>Myradeevirus</taxon>
        <taxon>Myradeevirus MyraDee</taxon>
    </lineage>
</organism>
<dbReference type="Proteomes" id="UP000225918">
    <property type="component" value="Segment"/>
</dbReference>
<feature type="domain" description="Glycine-rich" evidence="2">
    <location>
        <begin position="44"/>
        <end position="204"/>
    </location>
</feature>
<reference evidence="4" key="1">
    <citation type="submission" date="2017-05" db="EMBL/GenBank/DDBJ databases">
        <authorList>
            <person name="Song R."/>
            <person name="Chenine A.L."/>
            <person name="Ruprecht R.M."/>
        </authorList>
    </citation>
    <scope>NUCLEOTIDE SEQUENCE [LARGE SCALE GENOMIC DNA]</scope>
</reference>
<dbReference type="EMBL" id="MF141539">
    <property type="protein sequence ID" value="ASR77113.1"/>
    <property type="molecule type" value="Genomic_DNA"/>
</dbReference>
<evidence type="ECO:0000259" key="2">
    <source>
        <dbReference type="Pfam" id="PF21722"/>
    </source>
</evidence>
<feature type="region of interest" description="Disordered" evidence="1">
    <location>
        <begin position="143"/>
        <end position="162"/>
    </location>
</feature>
<evidence type="ECO:0000313" key="3">
    <source>
        <dbReference type="EMBL" id="ASR77113.1"/>
    </source>
</evidence>
<dbReference type="Pfam" id="PF21722">
    <property type="entry name" value="Gly_rich_2"/>
    <property type="match status" value="1"/>
</dbReference>
<protein>
    <recommendedName>
        <fullName evidence="2">Glycine-rich domain-containing protein</fullName>
    </recommendedName>
</protein>
<dbReference type="InterPro" id="IPR049304">
    <property type="entry name" value="Gly_rich_dom"/>
</dbReference>
<accession>A0A222YYX1</accession>
<name>A0A222YYX1_9CAUD</name>
<sequence>MGTSRLNSAYPPRIYLGTSPVSRCFLGNELVWLTALVGGTQTFTTVGAFAFDIPNGARYIDYVLLGAGGGGGNGSLFLPGNGGAAGQWLVGTLERGVDLPWSVTQLLGSVGAPGAAGSGGGATNGGNGGATILSSLSAPGGSGGAGWGNGTRNGASPSPVTQNYNGFPYTAGTGGSGAGGVGAGGASQQGTAFGNRDGFVGGRGQAWLRAFA</sequence>
<keyword evidence="4" id="KW-1185">Reference proteome</keyword>
<evidence type="ECO:0000256" key="1">
    <source>
        <dbReference type="SAM" id="MobiDB-lite"/>
    </source>
</evidence>
<proteinExistence type="predicted"/>
<evidence type="ECO:0000313" key="4">
    <source>
        <dbReference type="Proteomes" id="UP000225918"/>
    </source>
</evidence>